<feature type="region of interest" description="Disordered" evidence="1">
    <location>
        <begin position="1379"/>
        <end position="1448"/>
    </location>
</feature>
<reference evidence="2 3" key="1">
    <citation type="journal article" date="2019" name="Sci. Rep.">
        <title>Orb-weaving spider Araneus ventricosus genome elucidates the spidroin gene catalogue.</title>
        <authorList>
            <person name="Kono N."/>
            <person name="Nakamura H."/>
            <person name="Ohtoshi R."/>
            <person name="Moran D.A.P."/>
            <person name="Shinohara A."/>
            <person name="Yoshida Y."/>
            <person name="Fujiwara M."/>
            <person name="Mori M."/>
            <person name="Tomita M."/>
            <person name="Arakawa K."/>
        </authorList>
    </citation>
    <scope>NUCLEOTIDE SEQUENCE [LARGE SCALE GENOMIC DNA]</scope>
</reference>
<feature type="compositionally biased region" description="Basic and acidic residues" evidence="1">
    <location>
        <begin position="542"/>
        <end position="561"/>
    </location>
</feature>
<feature type="compositionally biased region" description="Low complexity" evidence="1">
    <location>
        <begin position="12"/>
        <end position="24"/>
    </location>
</feature>
<dbReference type="Proteomes" id="UP000499080">
    <property type="component" value="Unassembled WGS sequence"/>
</dbReference>
<feature type="compositionally biased region" description="Basic and acidic residues" evidence="1">
    <location>
        <begin position="1049"/>
        <end position="1060"/>
    </location>
</feature>
<feature type="compositionally biased region" description="Basic and acidic residues" evidence="1">
    <location>
        <begin position="1394"/>
        <end position="1408"/>
    </location>
</feature>
<feature type="compositionally biased region" description="Basic and acidic residues" evidence="1">
    <location>
        <begin position="1436"/>
        <end position="1448"/>
    </location>
</feature>
<organism evidence="2 3">
    <name type="scientific">Araneus ventricosus</name>
    <name type="common">Orbweaver spider</name>
    <name type="synonym">Epeira ventricosa</name>
    <dbReference type="NCBI Taxonomy" id="182803"/>
    <lineage>
        <taxon>Eukaryota</taxon>
        <taxon>Metazoa</taxon>
        <taxon>Ecdysozoa</taxon>
        <taxon>Arthropoda</taxon>
        <taxon>Chelicerata</taxon>
        <taxon>Arachnida</taxon>
        <taxon>Araneae</taxon>
        <taxon>Araneomorphae</taxon>
        <taxon>Entelegynae</taxon>
        <taxon>Araneoidea</taxon>
        <taxon>Araneidae</taxon>
        <taxon>Araneus</taxon>
    </lineage>
</organism>
<feature type="compositionally biased region" description="Polar residues" evidence="1">
    <location>
        <begin position="1234"/>
        <end position="1247"/>
    </location>
</feature>
<feature type="compositionally biased region" description="Polar residues" evidence="1">
    <location>
        <begin position="635"/>
        <end position="658"/>
    </location>
</feature>
<feature type="region of interest" description="Disordered" evidence="1">
    <location>
        <begin position="612"/>
        <end position="747"/>
    </location>
</feature>
<accession>A0A4Y2AG58</accession>
<feature type="region of interest" description="Disordered" evidence="1">
    <location>
        <begin position="229"/>
        <end position="299"/>
    </location>
</feature>
<feature type="compositionally biased region" description="Polar residues" evidence="1">
    <location>
        <begin position="709"/>
        <end position="722"/>
    </location>
</feature>
<feature type="region of interest" description="Disordered" evidence="1">
    <location>
        <begin position="907"/>
        <end position="952"/>
    </location>
</feature>
<feature type="region of interest" description="Disordered" evidence="1">
    <location>
        <begin position="853"/>
        <end position="874"/>
    </location>
</feature>
<dbReference type="EMBL" id="BGPR01000016">
    <property type="protein sequence ID" value="GBL78793.1"/>
    <property type="molecule type" value="Genomic_DNA"/>
</dbReference>
<feature type="region of interest" description="Disordered" evidence="1">
    <location>
        <begin position="1645"/>
        <end position="1674"/>
    </location>
</feature>
<feature type="region of interest" description="Disordered" evidence="1">
    <location>
        <begin position="1234"/>
        <end position="1257"/>
    </location>
</feature>
<feature type="compositionally biased region" description="Low complexity" evidence="1">
    <location>
        <begin position="1835"/>
        <end position="1845"/>
    </location>
</feature>
<feature type="region of interest" description="Disordered" evidence="1">
    <location>
        <begin position="379"/>
        <end position="404"/>
    </location>
</feature>
<name>A0A4Y2AG58_ARAVE</name>
<feature type="compositionally biased region" description="Low complexity" evidence="1">
    <location>
        <begin position="934"/>
        <end position="946"/>
    </location>
</feature>
<gene>
    <name evidence="2" type="ORF">AVEN_65331_1</name>
</gene>
<feature type="compositionally biased region" description="Basic and acidic residues" evidence="1">
    <location>
        <begin position="1415"/>
        <end position="1429"/>
    </location>
</feature>
<feature type="region of interest" description="Disordered" evidence="1">
    <location>
        <begin position="1485"/>
        <end position="1504"/>
    </location>
</feature>
<feature type="region of interest" description="Disordered" evidence="1">
    <location>
        <begin position="426"/>
        <end position="563"/>
    </location>
</feature>
<feature type="compositionally biased region" description="Basic and acidic residues" evidence="1">
    <location>
        <begin position="230"/>
        <end position="243"/>
    </location>
</feature>
<dbReference type="OrthoDB" id="6434671at2759"/>
<keyword evidence="3" id="KW-1185">Reference proteome</keyword>
<feature type="region of interest" description="Disordered" evidence="1">
    <location>
        <begin position="1971"/>
        <end position="2066"/>
    </location>
</feature>
<feature type="region of interest" description="Disordered" evidence="1">
    <location>
        <begin position="1192"/>
        <end position="1213"/>
    </location>
</feature>
<sequence>MYYSRSRSPAPYNSGLSSYSNFSSDLTTRSFSPRNRSIQRVLDTDFVRPERSRSPVRDYTAPVTRATNYRPLPSALSGDTSPVLRRKELGLTSDSRISPVNWIGGDDFATKPRSYYDFPTIPKQYTSYSNSLIKRPRRTDYSDYFRPAMQSRPMLKSDFIPKPRAEREKGAMPLVRERKLIKFREITNDILSKVKRKVSWDLPEEISSPLINELKNKENQANDELVIDPVRSRDGSVSRRNSKEALAVESSLASYSPREPRSRDCSLTRYGSPKPDSGSPSVSRRVSDHNIDPMSPRNLMRLQSPRLKENSLDAVDLTNLQTDIDLSGHPIIVPPPRKKSLGSLPQIKKHRKSSIENTAAEERSLNYSIIADQIRRRRESADGTPVMGNCLTPNVPVAPETPTDSLVNEKSVDLISDISNAAMKPVCLPRRRRRSRLANDTIEQENRESVKTHRRQRNRSESADPSLSRDSMPSPPLNEPPRPTNRMHRKSVKYKPERPIRRRLSKEHDDDLDQMSALPPDVARKDSLPNASRKNSLPKLLPDLKPDEERKKLDSGGKKENLQLQSEKNLLKIKGNDAGDVHKNLEILHSESKQINKEKESTKALVTNKICSSNLNSKHSGPENLVDESVEKQLETMSNKAKSTLGSDAQTKSKSSKAIESPSFKPDVNNRNSTPVAAAVSEKINSKSSTEKLLNKTTSSSDIEKMKPSKTNATTENVSIAQDTKDNNKSNEFVKVPSILPNSNSDAKKQISSTSAAIKTKLVDKTPLSNKEINEGALSRSIEKQKTLETVPVAIKPNELTDKINNKVINESFDKLKSNAVKTDKNLKTVVSDSEIADKVKLSSKDMDVKLSTSDNKISSHSENTVQDKPNITSAKLVNETKVREEKSNLKSKESNLSSDKIPAFKKLSSNDASQELSISETNKQNNLDRPVISSSNELSSQNSNSDTSVTKADAKKVDLLKSDTKSKNIPYDSDKQTASSKLLNQESVSHGNQMVTDNSTALPTKSFGISDTYAGKQMNTTSPSFPFGNSSGAVIDNKSNKIVLNCDVEKPKPSKDQKVDLASSQGAKTGKEATKDEEIVVVCKLPPKKPLPSAKPIVGSDVNKNIPVDQDVIVSIVNARTVVVAEKGLGHETKITRDAESVIPIKKVLPFSKIKSATTELSSDMMGLKKNQIGRVRGSVSVAHTVVLKPKSSNVDSSSQQMKNDSNSAGSAVRLKSIPDVIQTAINTASKAAPQQNDFNIGSNADSSEKSFIEKPPVLPSISSKLPVEVPDLMKNTEKTSQRNQVSMTLTKDLPVVQESLPLKVNDISTPKKTYVEVSKKPDLIEVKSTVIDSENKVTADKKEKAPCIISKPDLENKVAADKKAPCSISKSDLESKITAEKKEMAPSAVSKPDLERKITAEKKEKAPSTVSKPDLENKITTEKKEKVQCTVSKPDLESKITADKKEKVPCTISKPDLESKITADKKEKVSFIVSKPDLENKITADKKSKAASSLTKPQTDEKVALNLISVASSENKDNKNANISPSKAGDVKKPTEIVDSKRVASDSSKPYKKSFTSPDVHTALQNHNQNLADPDYVSSTGTNRKEKYVASLSSGCVPTTLLEINEGHKDESGLLKKVLDGRNKIDSRNKQNTEKILPQINKPSIHKDGILPNRSSVIPPPESLCSEKSSKNETVSKISPDLIINTNLNLNKTEKILEDKETTKKPMLNDKQSCHPNKSVLPSASNICTTTEKIKKTEIFSDEKTPTSMVSKNSAENTQLNRTSKAVDETKQQVQLLHEISQNGFKAESKEISFQNAMNNHSNKEPSKDSSVPDNKAQAQLPKKESAKQSKGSPNSNENVLENSNSKISLLAKQVNSSDTSRKATDKTDSTATEISKILTEKPGVSLKTISEETSFELHNKGQKLDINGNSSNTEVLDKQDKSSLIINDNEVKSPVANIDQSSAITINNKEVKAPAVVIDEIKTPEITAKTSDNSGDAKTAMNKPKVEVNRGKYLQPKIMHYGLRLSPNRRRVQESSDSDSSDSESSLSSSSSSESESETTRKRLKTAQLKSDEEEPTKVAGGKVSACELYHQANGLGVESGFKSGGFPI</sequence>
<evidence type="ECO:0000313" key="2">
    <source>
        <dbReference type="EMBL" id="GBL78793.1"/>
    </source>
</evidence>
<feature type="region of interest" description="Disordered" evidence="1">
    <location>
        <begin position="1743"/>
        <end position="1772"/>
    </location>
</feature>
<feature type="compositionally biased region" description="Basic and acidic residues" evidence="1">
    <location>
        <begin position="1531"/>
        <end position="1546"/>
    </location>
</feature>
<feature type="compositionally biased region" description="Polar residues" evidence="1">
    <location>
        <begin position="25"/>
        <end position="34"/>
    </location>
</feature>
<feature type="region of interest" description="Disordered" evidence="1">
    <location>
        <begin position="1049"/>
        <end position="1073"/>
    </location>
</feature>
<feature type="compositionally biased region" description="Polar residues" evidence="1">
    <location>
        <begin position="1192"/>
        <end position="1211"/>
    </location>
</feature>
<feature type="region of interest" description="Disordered" evidence="1">
    <location>
        <begin position="1801"/>
        <end position="1845"/>
    </location>
</feature>
<evidence type="ECO:0000256" key="1">
    <source>
        <dbReference type="SAM" id="MobiDB-lite"/>
    </source>
</evidence>
<feature type="region of interest" description="Disordered" evidence="1">
    <location>
        <begin position="328"/>
        <end position="357"/>
    </location>
</feature>
<proteinExistence type="predicted"/>
<evidence type="ECO:0000313" key="3">
    <source>
        <dbReference type="Proteomes" id="UP000499080"/>
    </source>
</evidence>
<comment type="caution">
    <text evidence="2">The sequence shown here is derived from an EMBL/GenBank/DDBJ whole genome shotgun (WGS) entry which is preliminary data.</text>
</comment>
<feature type="compositionally biased region" description="Pro residues" evidence="1">
    <location>
        <begin position="473"/>
        <end position="483"/>
    </location>
</feature>
<feature type="compositionally biased region" description="Polar residues" evidence="1">
    <location>
        <begin position="908"/>
        <end position="928"/>
    </location>
</feature>
<feature type="compositionally biased region" description="Polar residues" evidence="1">
    <location>
        <begin position="1748"/>
        <end position="1766"/>
    </location>
</feature>
<feature type="region of interest" description="Disordered" evidence="1">
    <location>
        <begin position="1"/>
        <end position="34"/>
    </location>
</feature>
<protein>
    <submittedName>
        <fullName evidence="2">Uncharacterized protein</fullName>
    </submittedName>
</protein>
<feature type="compositionally biased region" description="Low complexity" evidence="1">
    <location>
        <begin position="2026"/>
        <end position="2037"/>
    </location>
</feature>
<feature type="region of interest" description="Disordered" evidence="1">
    <location>
        <begin position="1513"/>
        <end position="1559"/>
    </location>
</feature>